<protein>
    <recommendedName>
        <fullName evidence="3">DUF3077 domain-containing protein</fullName>
    </recommendedName>
</protein>
<sequence length="76" mass="8268">MATQTVNQYTHGLTIDDADTLGEAAQKLHALLIHTYGNSGEAFRNMNDSLQDAYLWTCADLASQVEGLAKRLARGT</sequence>
<name>A0ABT5S197_9BURK</name>
<evidence type="ECO:0008006" key="3">
    <source>
        <dbReference type="Google" id="ProtNLM"/>
    </source>
</evidence>
<gene>
    <name evidence="1" type="ORF">OIN59_19985</name>
</gene>
<reference evidence="1" key="1">
    <citation type="submission" date="2022-10" db="EMBL/GenBank/DDBJ databases">
        <title>Description of microaerobic benzene degrading bacteria.</title>
        <authorList>
            <person name="Bedics A."/>
            <person name="Tancsics A."/>
            <person name="Banerjee S."/>
        </authorList>
    </citation>
    <scope>NUCLEOTIDE SEQUENCE</scope>
    <source>
        <strain evidence="1">D2M1</strain>
    </source>
</reference>
<comment type="caution">
    <text evidence="1">The sequence shown here is derived from an EMBL/GenBank/DDBJ whole genome shotgun (WGS) entry which is preliminary data.</text>
</comment>
<proteinExistence type="predicted"/>
<dbReference type="Proteomes" id="UP001148932">
    <property type="component" value="Unassembled WGS sequence"/>
</dbReference>
<dbReference type="EMBL" id="JAPCKI010000015">
    <property type="protein sequence ID" value="MDD2179726.1"/>
    <property type="molecule type" value="Genomic_DNA"/>
</dbReference>
<accession>A0ABT5S197</accession>
<keyword evidence="2" id="KW-1185">Reference proteome</keyword>
<evidence type="ECO:0000313" key="2">
    <source>
        <dbReference type="Proteomes" id="UP001148932"/>
    </source>
</evidence>
<organism evidence="1 2">
    <name type="scientific">Acidovorax benzenivorans</name>
    <dbReference type="NCBI Taxonomy" id="2987520"/>
    <lineage>
        <taxon>Bacteria</taxon>
        <taxon>Pseudomonadati</taxon>
        <taxon>Pseudomonadota</taxon>
        <taxon>Betaproteobacteria</taxon>
        <taxon>Burkholderiales</taxon>
        <taxon>Comamonadaceae</taxon>
        <taxon>Acidovorax</taxon>
    </lineage>
</organism>
<dbReference type="RefSeq" id="WP_274113144.1">
    <property type="nucleotide sequence ID" value="NZ_JAPCKI010000015.1"/>
</dbReference>
<evidence type="ECO:0000313" key="1">
    <source>
        <dbReference type="EMBL" id="MDD2179726.1"/>
    </source>
</evidence>